<keyword evidence="3" id="KW-1185">Reference proteome</keyword>
<name>A0A167XPD1_9EURO</name>
<evidence type="ECO:0000256" key="1">
    <source>
        <dbReference type="SAM" id="MobiDB-lite"/>
    </source>
</evidence>
<organism evidence="2 3">
    <name type="scientific">Ascosphaera apis ARSEF 7405</name>
    <dbReference type="NCBI Taxonomy" id="392613"/>
    <lineage>
        <taxon>Eukaryota</taxon>
        <taxon>Fungi</taxon>
        <taxon>Dikarya</taxon>
        <taxon>Ascomycota</taxon>
        <taxon>Pezizomycotina</taxon>
        <taxon>Eurotiomycetes</taxon>
        <taxon>Eurotiomycetidae</taxon>
        <taxon>Onygenales</taxon>
        <taxon>Ascosphaeraceae</taxon>
        <taxon>Ascosphaera</taxon>
    </lineage>
</organism>
<evidence type="ECO:0008006" key="4">
    <source>
        <dbReference type="Google" id="ProtNLM"/>
    </source>
</evidence>
<gene>
    <name evidence="2" type="ORF">AAP_03842</name>
</gene>
<dbReference type="Proteomes" id="UP000242877">
    <property type="component" value="Unassembled WGS sequence"/>
</dbReference>
<feature type="region of interest" description="Disordered" evidence="1">
    <location>
        <begin position="271"/>
        <end position="293"/>
    </location>
</feature>
<reference evidence="2 3" key="1">
    <citation type="journal article" date="2016" name="Genome Biol. Evol.">
        <title>Divergent and convergent evolution of fungal pathogenicity.</title>
        <authorList>
            <person name="Shang Y."/>
            <person name="Xiao G."/>
            <person name="Zheng P."/>
            <person name="Cen K."/>
            <person name="Zhan S."/>
            <person name="Wang C."/>
        </authorList>
    </citation>
    <scope>NUCLEOTIDE SEQUENCE [LARGE SCALE GENOMIC DNA]</scope>
    <source>
        <strain evidence="2 3">ARSEF 7405</strain>
    </source>
</reference>
<dbReference type="AlphaFoldDB" id="A0A167XPD1"/>
<accession>A0A167XPD1</accession>
<feature type="compositionally biased region" description="Acidic residues" evidence="1">
    <location>
        <begin position="273"/>
        <end position="285"/>
    </location>
</feature>
<evidence type="ECO:0000313" key="2">
    <source>
        <dbReference type="EMBL" id="KZZ90312.1"/>
    </source>
</evidence>
<comment type="caution">
    <text evidence="2">The sequence shown here is derived from an EMBL/GenBank/DDBJ whole genome shotgun (WGS) entry which is preliminary data.</text>
</comment>
<proteinExistence type="predicted"/>
<dbReference type="OrthoDB" id="2305901at2759"/>
<dbReference type="VEuPathDB" id="FungiDB:AAP_03842"/>
<protein>
    <recommendedName>
        <fullName evidence="4">F-box domain-containing protein</fullName>
    </recommendedName>
</protein>
<evidence type="ECO:0000313" key="3">
    <source>
        <dbReference type="Proteomes" id="UP000242877"/>
    </source>
</evidence>
<dbReference type="EMBL" id="AZGZ01000017">
    <property type="protein sequence ID" value="KZZ90312.1"/>
    <property type="molecule type" value="Genomic_DNA"/>
</dbReference>
<sequence>MSVIMSPAQRPQHNFRTRRPSPVYATAMTENMLRPSTPPIHEGHLTAAQSTLQIPELLGMIFANLALDGDGYFDATGRQTLLSSAQVNKLWFQEAIRHLWTNPCGRLARPIPRLLGGVAPERRAVYASRICGGSLYAYKRKFGDRESMFMDEILDTIEFPKLRKITLYVQRCEDIVPRIKNHHVDRLLIIDLKHRTRYGYREPASPVDTTLDAIIEQIPDIFPDLEYVEFGYYTRISRRALMRFCQRLPHLKKLNSSLVSFADPYQVRKLASNDEDEDEETDDEEVNWRAFTS</sequence>